<feature type="compositionally biased region" description="Pro residues" evidence="11">
    <location>
        <begin position="1"/>
        <end position="12"/>
    </location>
</feature>
<dbReference type="InterPro" id="IPR036097">
    <property type="entry name" value="HisK_dim/P_sf"/>
</dbReference>
<dbReference type="Gene3D" id="1.10.287.130">
    <property type="match status" value="1"/>
</dbReference>
<organism evidence="15 16">
    <name type="scientific">Piscinibacter sakaiensis</name>
    <name type="common">Ideonella sakaiensis</name>
    <dbReference type="NCBI Taxonomy" id="1547922"/>
    <lineage>
        <taxon>Bacteria</taxon>
        <taxon>Pseudomonadati</taxon>
        <taxon>Pseudomonadota</taxon>
        <taxon>Betaproteobacteria</taxon>
        <taxon>Burkholderiales</taxon>
        <taxon>Sphaerotilaceae</taxon>
        <taxon>Piscinibacter</taxon>
    </lineage>
</organism>
<dbReference type="PRINTS" id="PR00344">
    <property type="entry name" value="BCTRLSENSOR"/>
</dbReference>
<dbReference type="EC" id="2.7.13.3" evidence="2"/>
<dbReference type="CDD" id="cd17546">
    <property type="entry name" value="REC_hyHK_CKI1_RcsC-like"/>
    <property type="match status" value="1"/>
</dbReference>
<keyword evidence="16" id="KW-1185">Reference proteome</keyword>
<keyword evidence="12" id="KW-1133">Transmembrane helix</keyword>
<evidence type="ECO:0000256" key="10">
    <source>
        <dbReference type="SAM" id="Coils"/>
    </source>
</evidence>
<dbReference type="CDD" id="cd16922">
    <property type="entry name" value="HATPase_EvgS-ArcB-TorS-like"/>
    <property type="match status" value="1"/>
</dbReference>
<evidence type="ECO:0000256" key="3">
    <source>
        <dbReference type="ARBA" id="ARBA00022553"/>
    </source>
</evidence>
<dbReference type="SMART" id="SM00448">
    <property type="entry name" value="REC"/>
    <property type="match status" value="1"/>
</dbReference>
<feature type="region of interest" description="Disordered" evidence="11">
    <location>
        <begin position="1"/>
        <end position="24"/>
    </location>
</feature>
<keyword evidence="6" id="KW-0843">Virulence</keyword>
<dbReference type="STRING" id="1547922.ISF6_2303"/>
<dbReference type="InterPro" id="IPR036890">
    <property type="entry name" value="HATPase_C_sf"/>
</dbReference>
<dbReference type="SMART" id="SM00387">
    <property type="entry name" value="HATPase_c"/>
    <property type="match status" value="1"/>
</dbReference>
<reference evidence="15 16" key="2">
    <citation type="journal article" date="2016" name="Science">
        <title>A bacterium that degrades and assimilates poly(ethylene terephthalate).</title>
        <authorList>
            <person name="Yoshida S."/>
            <person name="Hiraga K."/>
            <person name="Takehana T."/>
            <person name="Taniguchi I."/>
            <person name="Yamaji H."/>
            <person name="Maeda Y."/>
            <person name="Toyohara K."/>
            <person name="Miyamoto K."/>
            <person name="Kimura Y."/>
            <person name="Oda K."/>
        </authorList>
    </citation>
    <scope>NUCLEOTIDE SEQUENCE [LARGE SCALE GENOMIC DNA]</scope>
    <source>
        <strain evidence="16">NBRC 110686 / TISTR 2288 / 201-F6</strain>
    </source>
</reference>
<feature type="modified residue" description="4-aspartylphosphate" evidence="9">
    <location>
        <position position="589"/>
    </location>
</feature>
<dbReference type="EMBL" id="BBYR01000036">
    <property type="protein sequence ID" value="GAP36463.1"/>
    <property type="molecule type" value="Genomic_DNA"/>
</dbReference>
<feature type="domain" description="Histidine kinase" evidence="13">
    <location>
        <begin position="165"/>
        <end position="384"/>
    </location>
</feature>
<dbReference type="Gene3D" id="3.30.565.10">
    <property type="entry name" value="Histidine kinase-like ATPase, C-terminal domain"/>
    <property type="match status" value="1"/>
</dbReference>
<dbReference type="OrthoDB" id="9810730at2"/>
<keyword evidence="3 9" id="KW-0597">Phosphoprotein</keyword>
<evidence type="ECO:0000256" key="1">
    <source>
        <dbReference type="ARBA" id="ARBA00000085"/>
    </source>
</evidence>
<dbReference type="InterPro" id="IPR011006">
    <property type="entry name" value="CheY-like_superfamily"/>
</dbReference>
<protein>
    <recommendedName>
        <fullName evidence="8">Virulence sensor protein BvgS</fullName>
        <ecNumber evidence="2">2.7.13.3</ecNumber>
    </recommendedName>
</protein>
<dbReference type="RefSeq" id="WP_054020458.1">
    <property type="nucleotide sequence ID" value="NZ_BBYR01000036.1"/>
</dbReference>
<dbReference type="InterPro" id="IPR004358">
    <property type="entry name" value="Sig_transdc_His_kin-like_C"/>
</dbReference>
<dbReference type="FunFam" id="3.30.565.10:FF:000010">
    <property type="entry name" value="Sensor histidine kinase RcsC"/>
    <property type="match status" value="1"/>
</dbReference>
<proteinExistence type="predicted"/>
<gene>
    <name evidence="15" type="ORF">ISF6_2303</name>
</gene>
<sequence>MPSADPPPPRAAPPARDAPPRPRGLAIAAPLASAVAATAAAAGAASGALPPAGVAALALAAAGLAALAGWQARGERRRLQALAERLQEIARRQAHDQRLPAAGPGEPDVAGPVNRLLEDIEAMDEALRRAQRDVERRVQEDTRLLADERDQAAAASLAKTRFLANMSHELRTPLNGVIGAAQLLQVGGQGAEEQAHLIDAIRGSGTNLLGLIENILDLSRIETGALELHGADFNLVDCVEAALASTAVGARVKGLQMACIVDPALPAWRHGDATRLRQVLLNLLGNAVKFTDAGEVVLTVETGRGDGGVRLSVQDSGVGIPPEALPFVFEPFRQADEGVNRRYGGSGLGLTITRQLVEAMGGRIQVRSEPGRGTRFDIELALAPARTPLPEPPPLPLAVLYFEPHEASARALGAQLARLGCRTFRCQSAQDVQDWVGGQPGEVAPPWMLVAADTDVAWAFLEAAMPWLDPERVIGMTQVESHEADAARERLRLPRSVVKPVLRAALVSRLGAGRGADGPRLSPPGPAAPVTVPAALGTKHVLVVEDDRLNQTIVCSMLHHAGYTTTTAENGAQALDMMSRQMFDLVLMDWQMPDMDGLEVTRRLRAGAAGRYGTVVPIVALTANAFAEDRAACLAAGMNDFLTKPVLAAKLAETARRWTALPGGDEQAFSSSNFADLYEPPQG</sequence>
<dbReference type="InterPro" id="IPR003661">
    <property type="entry name" value="HisK_dim/P_dom"/>
</dbReference>
<dbReference type="Proteomes" id="UP000037660">
    <property type="component" value="Unassembled WGS sequence"/>
</dbReference>
<evidence type="ECO:0000256" key="8">
    <source>
        <dbReference type="ARBA" id="ARBA00070152"/>
    </source>
</evidence>
<dbReference type="GO" id="GO:0000155">
    <property type="term" value="F:phosphorelay sensor kinase activity"/>
    <property type="evidence" value="ECO:0007669"/>
    <property type="project" value="InterPro"/>
</dbReference>
<accession>A0A0K8P1G3</accession>
<dbReference type="SMART" id="SM00388">
    <property type="entry name" value="HisKA"/>
    <property type="match status" value="1"/>
</dbReference>
<comment type="function">
    <text evidence="7">Member of the two-component regulatory system BvgS/BvgA. Phosphorylates BvgA via a four-step phosphorelay in response to environmental signals.</text>
</comment>
<evidence type="ECO:0000313" key="16">
    <source>
        <dbReference type="Proteomes" id="UP000037660"/>
    </source>
</evidence>
<feature type="coiled-coil region" evidence="10">
    <location>
        <begin position="72"/>
        <end position="140"/>
    </location>
</feature>
<dbReference type="Pfam" id="PF00072">
    <property type="entry name" value="Response_reg"/>
    <property type="match status" value="1"/>
</dbReference>
<comment type="caution">
    <text evidence="15">The sequence shown here is derived from an EMBL/GenBank/DDBJ whole genome shotgun (WGS) entry which is preliminary data.</text>
</comment>
<dbReference type="Pfam" id="PF02518">
    <property type="entry name" value="HATPase_c"/>
    <property type="match status" value="1"/>
</dbReference>
<evidence type="ECO:0000256" key="7">
    <source>
        <dbReference type="ARBA" id="ARBA00058004"/>
    </source>
</evidence>
<dbReference type="PROSITE" id="PS50110">
    <property type="entry name" value="RESPONSE_REGULATORY"/>
    <property type="match status" value="1"/>
</dbReference>
<evidence type="ECO:0000259" key="13">
    <source>
        <dbReference type="PROSITE" id="PS50109"/>
    </source>
</evidence>
<dbReference type="SUPFAM" id="SSF52172">
    <property type="entry name" value="CheY-like"/>
    <property type="match status" value="1"/>
</dbReference>
<keyword evidence="10" id="KW-0175">Coiled coil</keyword>
<keyword evidence="4" id="KW-0732">Signal</keyword>
<dbReference type="Pfam" id="PF00512">
    <property type="entry name" value="HisKA"/>
    <property type="match status" value="1"/>
</dbReference>
<evidence type="ECO:0000256" key="5">
    <source>
        <dbReference type="ARBA" id="ARBA00023012"/>
    </source>
</evidence>
<dbReference type="CDD" id="cd00082">
    <property type="entry name" value="HisKA"/>
    <property type="match status" value="1"/>
</dbReference>
<comment type="catalytic activity">
    <reaction evidence="1">
        <text>ATP + protein L-histidine = ADP + protein N-phospho-L-histidine.</text>
        <dbReference type="EC" id="2.7.13.3"/>
    </reaction>
</comment>
<dbReference type="InterPro" id="IPR003594">
    <property type="entry name" value="HATPase_dom"/>
</dbReference>
<dbReference type="AlphaFoldDB" id="A0A0K8P1G3"/>
<keyword evidence="12" id="KW-0472">Membrane</keyword>
<feature type="domain" description="Response regulatory" evidence="14">
    <location>
        <begin position="540"/>
        <end position="659"/>
    </location>
</feature>
<evidence type="ECO:0000256" key="12">
    <source>
        <dbReference type="SAM" id="Phobius"/>
    </source>
</evidence>
<dbReference type="PROSITE" id="PS50109">
    <property type="entry name" value="HIS_KIN"/>
    <property type="match status" value="1"/>
</dbReference>
<dbReference type="SUPFAM" id="SSF47384">
    <property type="entry name" value="Homodimeric domain of signal transducing histidine kinase"/>
    <property type="match status" value="1"/>
</dbReference>
<evidence type="ECO:0000256" key="9">
    <source>
        <dbReference type="PROSITE-ProRule" id="PRU00169"/>
    </source>
</evidence>
<reference evidence="16" key="1">
    <citation type="submission" date="2015-07" db="EMBL/GenBank/DDBJ databases">
        <title>Discovery of a poly(ethylene terephthalate assimilation.</title>
        <authorList>
            <person name="Yoshida S."/>
            <person name="Hiraga K."/>
            <person name="Takehana T."/>
            <person name="Taniguchi I."/>
            <person name="Yamaji H."/>
            <person name="Maeda Y."/>
            <person name="Toyohara K."/>
            <person name="Miyamoto K."/>
            <person name="Kimura Y."/>
            <person name="Oda K."/>
        </authorList>
    </citation>
    <scope>NUCLEOTIDE SEQUENCE [LARGE SCALE GENOMIC DNA]</scope>
    <source>
        <strain evidence="16">NBRC 110686 / TISTR 2288 / 201-F6</strain>
    </source>
</reference>
<dbReference type="PANTHER" id="PTHR45339:SF5">
    <property type="entry name" value="HISTIDINE KINASE"/>
    <property type="match status" value="1"/>
</dbReference>
<evidence type="ECO:0000259" key="14">
    <source>
        <dbReference type="PROSITE" id="PS50110"/>
    </source>
</evidence>
<dbReference type="InterPro" id="IPR005467">
    <property type="entry name" value="His_kinase_dom"/>
</dbReference>
<evidence type="ECO:0000256" key="6">
    <source>
        <dbReference type="ARBA" id="ARBA00023026"/>
    </source>
</evidence>
<evidence type="ECO:0000256" key="2">
    <source>
        <dbReference type="ARBA" id="ARBA00012438"/>
    </source>
</evidence>
<keyword evidence="5" id="KW-0902">Two-component regulatory system</keyword>
<evidence type="ECO:0000256" key="11">
    <source>
        <dbReference type="SAM" id="MobiDB-lite"/>
    </source>
</evidence>
<keyword evidence="12" id="KW-0812">Transmembrane</keyword>
<feature type="transmembrane region" description="Helical" evidence="12">
    <location>
        <begin position="51"/>
        <end position="70"/>
    </location>
</feature>
<evidence type="ECO:0000256" key="4">
    <source>
        <dbReference type="ARBA" id="ARBA00022729"/>
    </source>
</evidence>
<name>A0A0K8P1G3_PISS1</name>
<dbReference type="SUPFAM" id="SSF55874">
    <property type="entry name" value="ATPase domain of HSP90 chaperone/DNA topoisomerase II/histidine kinase"/>
    <property type="match status" value="1"/>
</dbReference>
<dbReference type="InterPro" id="IPR001789">
    <property type="entry name" value="Sig_transdc_resp-reg_receiver"/>
</dbReference>
<dbReference type="Gene3D" id="3.40.50.2300">
    <property type="match status" value="1"/>
</dbReference>
<dbReference type="PANTHER" id="PTHR45339">
    <property type="entry name" value="HYBRID SIGNAL TRANSDUCTION HISTIDINE KINASE J"/>
    <property type="match status" value="1"/>
</dbReference>
<evidence type="ECO:0000313" key="15">
    <source>
        <dbReference type="EMBL" id="GAP36463.1"/>
    </source>
</evidence>